<gene>
    <name evidence="2" type="ORF">GCM10007359_20220</name>
</gene>
<dbReference type="EMBL" id="BMDC01000004">
    <property type="protein sequence ID" value="GGH66217.1"/>
    <property type="molecule type" value="Genomic_DNA"/>
</dbReference>
<proteinExistence type="predicted"/>
<reference evidence="2 3" key="1">
    <citation type="journal article" date="2014" name="Int. J. Syst. Evol. Microbiol.">
        <title>Complete genome sequence of Corynebacterium casei LMG S-19264T (=DSM 44701T), isolated from a smear-ripened cheese.</title>
        <authorList>
            <consortium name="US DOE Joint Genome Institute (JGI-PGF)"/>
            <person name="Walter F."/>
            <person name="Albersmeier A."/>
            <person name="Kalinowski J."/>
            <person name="Ruckert C."/>
        </authorList>
    </citation>
    <scope>NUCLEOTIDE SEQUENCE [LARGE SCALE GENOMIC DNA]</scope>
    <source>
        <strain evidence="2 3">CCM 8669</strain>
    </source>
</reference>
<feature type="region of interest" description="Disordered" evidence="1">
    <location>
        <begin position="1"/>
        <end position="45"/>
    </location>
</feature>
<feature type="compositionally biased region" description="Polar residues" evidence="1">
    <location>
        <begin position="30"/>
        <end position="45"/>
    </location>
</feature>
<evidence type="ECO:0000313" key="3">
    <source>
        <dbReference type="Proteomes" id="UP000600171"/>
    </source>
</evidence>
<dbReference type="AlphaFoldDB" id="A0A917IVZ4"/>
<accession>A0A917IVZ4</accession>
<keyword evidence="3" id="KW-1185">Reference proteome</keyword>
<name>A0A917IVZ4_9MICC</name>
<evidence type="ECO:0000256" key="1">
    <source>
        <dbReference type="SAM" id="MobiDB-lite"/>
    </source>
</evidence>
<sequence>MTEPRWYRKTRGSQEPETRGPWLERFAPGGTTTTGANQSKGTASRAQRFSLAHTLAGVIVDNG</sequence>
<comment type="caution">
    <text evidence="2">The sequence shown here is derived from an EMBL/GenBank/DDBJ whole genome shotgun (WGS) entry which is preliminary data.</text>
</comment>
<evidence type="ECO:0000313" key="2">
    <source>
        <dbReference type="EMBL" id="GGH66217.1"/>
    </source>
</evidence>
<dbReference type="Proteomes" id="UP000600171">
    <property type="component" value="Unassembled WGS sequence"/>
</dbReference>
<organism evidence="2 3">
    <name type="scientific">Rothia aerolata</name>
    <dbReference type="NCBI Taxonomy" id="1812262"/>
    <lineage>
        <taxon>Bacteria</taxon>
        <taxon>Bacillati</taxon>
        <taxon>Actinomycetota</taxon>
        <taxon>Actinomycetes</taxon>
        <taxon>Micrococcales</taxon>
        <taxon>Micrococcaceae</taxon>
        <taxon>Rothia</taxon>
    </lineage>
</organism>
<protein>
    <submittedName>
        <fullName evidence="2">Uncharacterized protein</fullName>
    </submittedName>
</protein>